<keyword evidence="1" id="KW-1133">Transmembrane helix</keyword>
<dbReference type="InterPro" id="IPR026988">
    <property type="entry name" value="YaaC-like"/>
</dbReference>
<organism evidence="2 3">
    <name type="scientific">Phyllobacterium endophyticum</name>
    <dbReference type="NCBI Taxonomy" id="1149773"/>
    <lineage>
        <taxon>Bacteria</taxon>
        <taxon>Pseudomonadati</taxon>
        <taxon>Pseudomonadota</taxon>
        <taxon>Alphaproteobacteria</taxon>
        <taxon>Hyphomicrobiales</taxon>
        <taxon>Phyllobacteriaceae</taxon>
        <taxon>Phyllobacterium</taxon>
    </lineage>
</organism>
<dbReference type="AlphaFoldDB" id="A0A2P7AUY1"/>
<comment type="caution">
    <text evidence="2">The sequence shown here is derived from an EMBL/GenBank/DDBJ whole genome shotgun (WGS) entry which is preliminary data.</text>
</comment>
<evidence type="ECO:0000313" key="2">
    <source>
        <dbReference type="EMBL" id="PSH58001.1"/>
    </source>
</evidence>
<feature type="transmembrane region" description="Helical" evidence="1">
    <location>
        <begin position="324"/>
        <end position="346"/>
    </location>
</feature>
<evidence type="ECO:0000313" key="3">
    <source>
        <dbReference type="Proteomes" id="UP000241158"/>
    </source>
</evidence>
<accession>A0A2P7AUY1</accession>
<name>A0A2P7AUY1_9HYPH</name>
<reference evidence="3" key="1">
    <citation type="submission" date="2017-11" db="EMBL/GenBank/DDBJ databases">
        <authorList>
            <person name="Kuznetsova I."/>
            <person name="Sazanova A."/>
            <person name="Chirak E."/>
            <person name="Safronova V."/>
            <person name="Willems A."/>
        </authorList>
    </citation>
    <scope>NUCLEOTIDE SEQUENCE [LARGE SCALE GENOMIC DNA]</scope>
    <source>
        <strain evidence="3">PEPV15</strain>
    </source>
</reference>
<keyword evidence="3" id="KW-1185">Reference proteome</keyword>
<proteinExistence type="predicted"/>
<keyword evidence="1" id="KW-0472">Membrane</keyword>
<dbReference type="EMBL" id="PGGN01000002">
    <property type="protein sequence ID" value="PSH58001.1"/>
    <property type="molecule type" value="Genomic_DNA"/>
</dbReference>
<keyword evidence="1" id="KW-0812">Transmembrane</keyword>
<evidence type="ECO:0008006" key="4">
    <source>
        <dbReference type="Google" id="ProtNLM"/>
    </source>
</evidence>
<evidence type="ECO:0000256" key="1">
    <source>
        <dbReference type="SAM" id="Phobius"/>
    </source>
</evidence>
<gene>
    <name evidence="2" type="ORF">CU100_10040</name>
</gene>
<sequence length="398" mass="45251">MALANLSAARGYSGGVMAYKTTIVNESNAYEYVWRRLRQFHDIETTVSRLSSERSIGKDQHKNLLKQMAQLSYCLTQAYEFAQSAKTSGSTTRALQAYYSVTALANAEILWRGDGNVSLDRRDKRYHRHGFDLRIGSSVEDFLAVPQVHEDGKIDGLFGLWRDHSRHVPQYAEETIMYPGGTASTSRRVISSITPLSDIPIKTNGFSMMDCFKHTPLMYQHLYSIGIVPELARGVITSTVDAGDEQNRTSSRLTTIIHPCNDRVREEVLEFFMYHPNDWEQLEINSLPGGAIFSVNREFSGDFNHRNGHSNSSPESFSLLKNEMYFVGAGALLNEYGYYFLGLYIMGMISRYHPQKWIKEIQRNSAITHLVDQFIDIALLRTPLLILGQMEDEVLLFD</sequence>
<dbReference type="Proteomes" id="UP000241158">
    <property type="component" value="Unassembled WGS sequence"/>
</dbReference>
<dbReference type="Pfam" id="PF14175">
    <property type="entry name" value="YaaC"/>
    <property type="match status" value="1"/>
</dbReference>
<protein>
    <recommendedName>
        <fullName evidence="4">YaaC-like Protein</fullName>
    </recommendedName>
</protein>